<dbReference type="RefSeq" id="WP_181897671.1">
    <property type="nucleotide sequence ID" value="NZ_QRDV01000017.1"/>
</dbReference>
<evidence type="ECO:0000313" key="1">
    <source>
        <dbReference type="EMBL" id="RED37912.1"/>
    </source>
</evidence>
<dbReference type="AlphaFoldDB" id="A0A3D9GPK4"/>
<dbReference type="Proteomes" id="UP000256980">
    <property type="component" value="Unassembled WGS sequence"/>
</dbReference>
<accession>A0A3D9GPK4</accession>
<organism evidence="1 2">
    <name type="scientific">Winogradskyella eximia</name>
    <dbReference type="NCBI Taxonomy" id="262006"/>
    <lineage>
        <taxon>Bacteria</taxon>
        <taxon>Pseudomonadati</taxon>
        <taxon>Bacteroidota</taxon>
        <taxon>Flavobacteriia</taxon>
        <taxon>Flavobacteriales</taxon>
        <taxon>Flavobacteriaceae</taxon>
        <taxon>Winogradskyella</taxon>
    </lineage>
</organism>
<name>A0A3D9GPK4_9FLAO</name>
<evidence type="ECO:0000313" key="2">
    <source>
        <dbReference type="Proteomes" id="UP000256980"/>
    </source>
</evidence>
<dbReference type="EMBL" id="QRDV01000017">
    <property type="protein sequence ID" value="RED37912.1"/>
    <property type="molecule type" value="Genomic_DNA"/>
</dbReference>
<gene>
    <name evidence="1" type="ORF">DFQ10_1175</name>
</gene>
<sequence>MNLDTYSINEFDIASEKYWKGEMNTELDIEILYEGKFKVINEYKNIENIKTYT</sequence>
<proteinExistence type="predicted"/>
<comment type="caution">
    <text evidence="1">The sequence shown here is derived from an EMBL/GenBank/DDBJ whole genome shotgun (WGS) entry which is preliminary data.</text>
</comment>
<reference evidence="1 2" key="1">
    <citation type="submission" date="2018-07" db="EMBL/GenBank/DDBJ databases">
        <title>Genomic Encyclopedia of Type Strains, Phase III (KMG-III): the genomes of soil and plant-associated and newly described type strains.</title>
        <authorList>
            <person name="Whitman W."/>
        </authorList>
    </citation>
    <scope>NUCLEOTIDE SEQUENCE [LARGE SCALE GENOMIC DNA]</scope>
    <source>
        <strain evidence="1 2">CECT 7946</strain>
    </source>
</reference>
<protein>
    <submittedName>
        <fullName evidence="1">Uncharacterized protein</fullName>
    </submittedName>
</protein>
<keyword evidence="2" id="KW-1185">Reference proteome</keyword>